<keyword evidence="7" id="KW-0168">Coated pit</keyword>
<evidence type="ECO:0000256" key="4">
    <source>
        <dbReference type="ARBA" id="ARBA00022583"/>
    </source>
</evidence>
<keyword evidence="4" id="KW-0254">Endocytosis</keyword>
<keyword evidence="8" id="KW-0968">Cytoplasmic vesicle</keyword>
<feature type="domain" description="ENTH" evidence="9">
    <location>
        <begin position="29"/>
        <end position="167"/>
    </location>
</feature>
<evidence type="ECO:0000313" key="10">
    <source>
        <dbReference type="EMBL" id="KAK8972906.1"/>
    </source>
</evidence>
<dbReference type="InterPro" id="IPR045192">
    <property type="entry name" value="AP180-like"/>
</dbReference>
<comment type="caution">
    <text evidence="10">The sequence shown here is derived from an EMBL/GenBank/DDBJ whole genome shotgun (WGS) entry which is preliminary data.</text>
</comment>
<dbReference type="SMART" id="SM00273">
    <property type="entry name" value="ENTH"/>
    <property type="match status" value="1"/>
</dbReference>
<protein>
    <recommendedName>
        <fullName evidence="9">ENTH domain-containing protein</fullName>
    </recommendedName>
</protein>
<dbReference type="Proteomes" id="UP001396334">
    <property type="component" value="Unassembled WGS sequence"/>
</dbReference>
<evidence type="ECO:0000256" key="3">
    <source>
        <dbReference type="ARBA" id="ARBA00004600"/>
    </source>
</evidence>
<dbReference type="InterPro" id="IPR011417">
    <property type="entry name" value="ANTH_dom"/>
</dbReference>
<accession>A0ABR2N9R8</accession>
<evidence type="ECO:0000256" key="5">
    <source>
        <dbReference type="ARBA" id="ARBA00023034"/>
    </source>
</evidence>
<dbReference type="InterPro" id="IPR013809">
    <property type="entry name" value="ENTH"/>
</dbReference>
<comment type="subcellular location">
    <subcellularLocation>
        <location evidence="1">Cytoplasmic vesicle</location>
        <location evidence="1">Clathrin-coated vesicle</location>
    </subcellularLocation>
    <subcellularLocation>
        <location evidence="2">Golgi apparatus</location>
    </subcellularLocation>
    <subcellularLocation>
        <location evidence="3">Membrane</location>
        <location evidence="3">Clathrin-coated pit</location>
    </subcellularLocation>
</comment>
<reference evidence="10 11" key="1">
    <citation type="journal article" date="2024" name="G3 (Bethesda)">
        <title>Genome assembly of Hibiscus sabdariffa L. provides insights into metabolisms of medicinal natural products.</title>
        <authorList>
            <person name="Kim T."/>
        </authorList>
    </citation>
    <scope>NUCLEOTIDE SEQUENCE [LARGE SCALE GENOMIC DNA]</scope>
    <source>
        <strain evidence="10">TK-2024</strain>
        <tissue evidence="10">Old leaves</tissue>
    </source>
</reference>
<proteinExistence type="predicted"/>
<dbReference type="SUPFAM" id="SSF48464">
    <property type="entry name" value="ENTH/VHS domain"/>
    <property type="match status" value="1"/>
</dbReference>
<dbReference type="PANTHER" id="PTHR22951:SF32">
    <property type="entry name" value="OS06G0175500 PROTEIN"/>
    <property type="match status" value="1"/>
</dbReference>
<evidence type="ECO:0000256" key="1">
    <source>
        <dbReference type="ARBA" id="ARBA00004132"/>
    </source>
</evidence>
<name>A0ABR2N9R8_9ROSI</name>
<keyword evidence="6" id="KW-0472">Membrane</keyword>
<evidence type="ECO:0000256" key="7">
    <source>
        <dbReference type="ARBA" id="ARBA00023176"/>
    </source>
</evidence>
<sequence length="178" mass="20480">MPGIREGKQSSLRKALGAIKDTTTVSLAKVHSDYKELDIAIVKATNHYERPAKEKYIKAIFDAISASRPRADVAYCIHALSRRLSRTHNWAVALKTLMVLHRALREVDPAFVEEVINYGRSRRLMLNMSHFKDDSSLNTWDYSAWVRSYASFLEERLECFCVLKYDIEMTGPVRRLSL</sequence>
<dbReference type="InterPro" id="IPR048050">
    <property type="entry name" value="ANTH_N_plant"/>
</dbReference>
<dbReference type="CDD" id="cd03564">
    <property type="entry name" value="ANTH_N"/>
    <property type="match status" value="1"/>
</dbReference>
<evidence type="ECO:0000259" key="9">
    <source>
        <dbReference type="PROSITE" id="PS50942"/>
    </source>
</evidence>
<dbReference type="EMBL" id="JBBPBN010000200">
    <property type="protein sequence ID" value="KAK8972906.1"/>
    <property type="molecule type" value="Genomic_DNA"/>
</dbReference>
<gene>
    <name evidence="10" type="ORF">V6N11_057410</name>
</gene>
<dbReference type="InterPro" id="IPR008942">
    <property type="entry name" value="ENTH_VHS"/>
</dbReference>
<dbReference type="Pfam" id="PF07651">
    <property type="entry name" value="ANTH"/>
    <property type="match status" value="1"/>
</dbReference>
<dbReference type="PROSITE" id="PS50942">
    <property type="entry name" value="ENTH"/>
    <property type="match status" value="1"/>
</dbReference>
<evidence type="ECO:0000256" key="6">
    <source>
        <dbReference type="ARBA" id="ARBA00023136"/>
    </source>
</evidence>
<evidence type="ECO:0000256" key="2">
    <source>
        <dbReference type="ARBA" id="ARBA00004555"/>
    </source>
</evidence>
<evidence type="ECO:0000313" key="11">
    <source>
        <dbReference type="Proteomes" id="UP001396334"/>
    </source>
</evidence>
<keyword evidence="5" id="KW-0333">Golgi apparatus</keyword>
<keyword evidence="11" id="KW-1185">Reference proteome</keyword>
<evidence type="ECO:0000256" key="8">
    <source>
        <dbReference type="ARBA" id="ARBA00023329"/>
    </source>
</evidence>
<dbReference type="PANTHER" id="PTHR22951">
    <property type="entry name" value="CLATHRIN ASSEMBLY PROTEIN"/>
    <property type="match status" value="1"/>
</dbReference>
<dbReference type="Gene3D" id="1.25.40.90">
    <property type="match status" value="1"/>
</dbReference>
<organism evidence="10 11">
    <name type="scientific">Hibiscus sabdariffa</name>
    <name type="common">roselle</name>
    <dbReference type="NCBI Taxonomy" id="183260"/>
    <lineage>
        <taxon>Eukaryota</taxon>
        <taxon>Viridiplantae</taxon>
        <taxon>Streptophyta</taxon>
        <taxon>Embryophyta</taxon>
        <taxon>Tracheophyta</taxon>
        <taxon>Spermatophyta</taxon>
        <taxon>Magnoliopsida</taxon>
        <taxon>eudicotyledons</taxon>
        <taxon>Gunneridae</taxon>
        <taxon>Pentapetalae</taxon>
        <taxon>rosids</taxon>
        <taxon>malvids</taxon>
        <taxon>Malvales</taxon>
        <taxon>Malvaceae</taxon>
        <taxon>Malvoideae</taxon>
        <taxon>Hibiscus</taxon>
    </lineage>
</organism>